<evidence type="ECO:0000256" key="1">
    <source>
        <dbReference type="SAM" id="MobiDB-lite"/>
    </source>
</evidence>
<dbReference type="Proteomes" id="UP000663852">
    <property type="component" value="Unassembled WGS sequence"/>
</dbReference>
<organism evidence="3 5">
    <name type="scientific">Adineta ricciae</name>
    <name type="common">Rotifer</name>
    <dbReference type="NCBI Taxonomy" id="249248"/>
    <lineage>
        <taxon>Eukaryota</taxon>
        <taxon>Metazoa</taxon>
        <taxon>Spiralia</taxon>
        <taxon>Gnathifera</taxon>
        <taxon>Rotifera</taxon>
        <taxon>Eurotatoria</taxon>
        <taxon>Bdelloidea</taxon>
        <taxon>Adinetida</taxon>
        <taxon>Adinetidae</taxon>
        <taxon>Adineta</taxon>
    </lineage>
</organism>
<dbReference type="InterPro" id="IPR021896">
    <property type="entry name" value="THAP9-like_HTH"/>
</dbReference>
<dbReference type="EMBL" id="CAJNOJ010000384">
    <property type="protein sequence ID" value="CAF1426974.1"/>
    <property type="molecule type" value="Genomic_DNA"/>
</dbReference>
<dbReference type="Proteomes" id="UP000663828">
    <property type="component" value="Unassembled WGS sequence"/>
</dbReference>
<dbReference type="AlphaFoldDB" id="A0A815LAG5"/>
<dbReference type="Pfam" id="PF12017">
    <property type="entry name" value="Tnp_P_element"/>
    <property type="match status" value="1"/>
</dbReference>
<evidence type="ECO:0000313" key="4">
    <source>
        <dbReference type="EMBL" id="CAF1426974.1"/>
    </source>
</evidence>
<dbReference type="EMBL" id="CAJNOR010003318">
    <property type="protein sequence ID" value="CAF1401648.1"/>
    <property type="molecule type" value="Genomic_DNA"/>
</dbReference>
<accession>A0A815LAG5</accession>
<evidence type="ECO:0000313" key="5">
    <source>
        <dbReference type="Proteomes" id="UP000663828"/>
    </source>
</evidence>
<evidence type="ECO:0000313" key="3">
    <source>
        <dbReference type="EMBL" id="CAF1401648.1"/>
    </source>
</evidence>
<feature type="domain" description="THAP9-like helix-turn-helix" evidence="2">
    <location>
        <begin position="153"/>
        <end position="210"/>
    </location>
</feature>
<sequence>MSTNDYVFPSDIFLLKGKIFHDFLETTFSTELKELARLQGFSSAGSLLYSKRNILDFLLIESNDPNLNHLKQLAAFRGSNGAWMVKVGIQYDVDCLMSNLRRVEHQERKASSDGSILVSSTILSRFPWLESLITFCQSSMFVNDRNDLTFLSVFVENMANNLTKSPYHNRYARVIEEFAFVLYVFGGRQAYEFVRINLPGSLPSMSTLSKLFNENKEQLREGEFRFDSMKNHLESMNVKYAFASEDCTGVVQKVSYDRESNSFIGFTLPLHHSGFPQSSAFHIETFSDLEATFRNEKLSSLLNIHAIQPITRHGQDSSPFFLSAYGTDNKFDSYHLINRWLKIFDESLKRGVRIIGFSTDCDARYLRTMRIMTNFFASLPYFDFRERADVFKVNLPVEWNWFYLDSTQLFLVIPDPIHLATKIRNRMLSSTTTLLMGNQLVSTDVLQQILSSSSKLFHGLVSSDLNPRDHQNYASCFRMTRDEIFQAFEHIHNSNATAIYVKLLRCIIDAYIEKSTSLLDRIFHAWTSVFLSRLWLLWIETMGKRKLDKILVELTKNSNDDYLSTKRSVQQYFLTSQAVYSIELNAHSLIYLVLLVIEGKLPEEVLGIDRFHSQTCEAIFRSARALSSNSSSGMNFTTSQFLNLIEKLSLLQKIKHQHEQTTFPVLRFPVHHKNKYSYPSSAQSTALKLPTQAEIEQTVIHAFEKAASYLEQVGIMNDLKKNQLNGMINLNNRARTLFEDQGILDHFSQETSDDENDSTVHASETSQENDDFDPVPYHIDSDSSELTFQTVRVCDHVPPHLLSSYFKVHIGNNNKFIHKSTASWVLTEQNQKLSADRTRRVTEAK</sequence>
<reference evidence="3" key="1">
    <citation type="submission" date="2021-02" db="EMBL/GenBank/DDBJ databases">
        <authorList>
            <person name="Nowell W R."/>
        </authorList>
    </citation>
    <scope>NUCLEOTIDE SEQUENCE</scope>
</reference>
<name>A0A815LAG5_ADIRI</name>
<comment type="caution">
    <text evidence="3">The sequence shown here is derived from an EMBL/GenBank/DDBJ whole genome shotgun (WGS) entry which is preliminary data.</text>
</comment>
<dbReference type="OrthoDB" id="10064970at2759"/>
<evidence type="ECO:0000259" key="2">
    <source>
        <dbReference type="Pfam" id="PF12017"/>
    </source>
</evidence>
<proteinExistence type="predicted"/>
<feature type="region of interest" description="Disordered" evidence="1">
    <location>
        <begin position="749"/>
        <end position="774"/>
    </location>
</feature>
<protein>
    <recommendedName>
        <fullName evidence="2">THAP9-like helix-turn-helix domain-containing protein</fullName>
    </recommendedName>
</protein>
<gene>
    <name evidence="4" type="ORF">EDS130_LOCUS37932</name>
    <name evidence="3" type="ORF">XAT740_LOCUS34174</name>
</gene>
<keyword evidence="5" id="KW-1185">Reference proteome</keyword>